<dbReference type="InterPro" id="IPR042183">
    <property type="entry name" value="MmgE/PrpD_sf_1"/>
</dbReference>
<dbReference type="Proteomes" id="UP000193409">
    <property type="component" value="Unassembled WGS sequence"/>
</dbReference>
<dbReference type="InterPro" id="IPR005656">
    <property type="entry name" value="MmgE_PrpD"/>
</dbReference>
<name>A0A1Y5RWW6_9RHOB</name>
<dbReference type="Pfam" id="PF03972">
    <property type="entry name" value="MmgE_PrpD_N"/>
    <property type="match status" value="1"/>
</dbReference>
<evidence type="ECO:0000259" key="3">
    <source>
        <dbReference type="Pfam" id="PF19305"/>
    </source>
</evidence>
<evidence type="ECO:0000256" key="1">
    <source>
        <dbReference type="ARBA" id="ARBA00006174"/>
    </source>
</evidence>
<dbReference type="Pfam" id="PF19305">
    <property type="entry name" value="MmgE_PrpD_C"/>
    <property type="match status" value="1"/>
</dbReference>
<evidence type="ECO:0000259" key="2">
    <source>
        <dbReference type="Pfam" id="PF03972"/>
    </source>
</evidence>
<dbReference type="Gene3D" id="3.30.1330.120">
    <property type="entry name" value="2-methylcitrate dehydratase PrpD"/>
    <property type="match status" value="1"/>
</dbReference>
<dbReference type="InterPro" id="IPR045336">
    <property type="entry name" value="MmgE_PrpD_N"/>
</dbReference>
<dbReference type="PANTHER" id="PTHR16943:SF8">
    <property type="entry name" value="2-METHYLCITRATE DEHYDRATASE"/>
    <property type="match status" value="1"/>
</dbReference>
<dbReference type="RefSeq" id="WP_085867767.1">
    <property type="nucleotide sequence ID" value="NZ_FWFQ01000006.1"/>
</dbReference>
<reference evidence="4 5" key="1">
    <citation type="submission" date="2017-03" db="EMBL/GenBank/DDBJ databases">
        <authorList>
            <person name="Afonso C.L."/>
            <person name="Miller P.J."/>
            <person name="Scott M.A."/>
            <person name="Spackman E."/>
            <person name="Goraichik I."/>
            <person name="Dimitrov K.M."/>
            <person name="Suarez D.L."/>
            <person name="Swayne D.E."/>
        </authorList>
    </citation>
    <scope>NUCLEOTIDE SEQUENCE [LARGE SCALE GENOMIC DNA]</scope>
    <source>
        <strain evidence="4 5">CECT 7680</strain>
    </source>
</reference>
<accession>A0A1Y5RWW6</accession>
<dbReference type="GO" id="GO:0016829">
    <property type="term" value="F:lyase activity"/>
    <property type="evidence" value="ECO:0007669"/>
    <property type="project" value="InterPro"/>
</dbReference>
<dbReference type="SUPFAM" id="SSF103378">
    <property type="entry name" value="2-methylcitrate dehydratase PrpD"/>
    <property type="match status" value="1"/>
</dbReference>
<organism evidence="4 5">
    <name type="scientific">Pseudoruegeria aquimaris</name>
    <dbReference type="NCBI Taxonomy" id="393663"/>
    <lineage>
        <taxon>Bacteria</taxon>
        <taxon>Pseudomonadati</taxon>
        <taxon>Pseudomonadota</taxon>
        <taxon>Alphaproteobacteria</taxon>
        <taxon>Rhodobacterales</taxon>
        <taxon>Roseobacteraceae</taxon>
        <taxon>Pseudoruegeria</taxon>
    </lineage>
</organism>
<dbReference type="PANTHER" id="PTHR16943">
    <property type="entry name" value="2-METHYLCITRATE DEHYDRATASE-RELATED"/>
    <property type="match status" value="1"/>
</dbReference>
<dbReference type="InterPro" id="IPR042188">
    <property type="entry name" value="MmgE/PrpD_sf_2"/>
</dbReference>
<proteinExistence type="inferred from homology"/>
<gene>
    <name evidence="4" type="ORF">PSA7680_01217</name>
</gene>
<sequence length="444" mass="46836">MDIDTLLRSLACEDLPPEVQARAGMCLLDLTAIAVGGAQLPMARLIADHAHGQFGGPCPLLLDGRGASPAGVALAAGMTVDALDGHDGYNPAKGHAGCGVFAALLAYAQATGRMDGPAFLAALVAGYEAACRIAVVQHASVPDYHTSGSWVAVACAGLGARYLGLGGTALRHAMGIAEYHGPRSQMMRVIDHPTMLKDGSGWGAMAGVSAAYLAQAGFTGAPALTVEAAAGAFDDLGQRWLILEQYFKPYPVCRWAHAPVEAGLALRRAHGLSPAQIRAVQVETFHESVRLAKAEPATTEEAQYSTSYPLAVALVRGRITPQDVDGPALLDPEIRRLAQATTLLEHEKANAAFPGTRLARVTLTLADGRHLRSDWHRPRWDGDSPPSEAEIRGKYREIAEPALGRARAGALEATVRNLPRDGLAPYLALMSQPISRRTKPASPE</sequence>
<feature type="domain" description="MmgE/PrpD N-terminal" evidence="2">
    <location>
        <begin position="7"/>
        <end position="234"/>
    </location>
</feature>
<protein>
    <submittedName>
        <fullName evidence="4">MmgE/PrpD family protein</fullName>
    </submittedName>
</protein>
<dbReference type="AlphaFoldDB" id="A0A1Y5RWW6"/>
<dbReference type="InterPro" id="IPR036148">
    <property type="entry name" value="MmgE/PrpD_sf"/>
</dbReference>
<dbReference type="InterPro" id="IPR045337">
    <property type="entry name" value="MmgE_PrpD_C"/>
</dbReference>
<feature type="domain" description="MmgE/PrpD C-terminal" evidence="3">
    <location>
        <begin position="250"/>
        <end position="418"/>
    </location>
</feature>
<comment type="similarity">
    <text evidence="1">Belongs to the PrpD family.</text>
</comment>
<dbReference type="EMBL" id="FWFQ01000006">
    <property type="protein sequence ID" value="SLN27344.1"/>
    <property type="molecule type" value="Genomic_DNA"/>
</dbReference>
<evidence type="ECO:0000313" key="5">
    <source>
        <dbReference type="Proteomes" id="UP000193409"/>
    </source>
</evidence>
<keyword evidence="5" id="KW-1185">Reference proteome</keyword>
<evidence type="ECO:0000313" key="4">
    <source>
        <dbReference type="EMBL" id="SLN27344.1"/>
    </source>
</evidence>
<dbReference type="Gene3D" id="1.10.4100.10">
    <property type="entry name" value="2-methylcitrate dehydratase PrpD"/>
    <property type="match status" value="1"/>
</dbReference>